<name>A0ABY6QCN7_9PSED</name>
<protein>
    <submittedName>
        <fullName evidence="3">Lipase family protein</fullName>
    </submittedName>
</protein>
<dbReference type="Pfam" id="PF01764">
    <property type="entry name" value="Lipase_3"/>
    <property type="match status" value="1"/>
</dbReference>
<dbReference type="Proteomes" id="UP001164116">
    <property type="component" value="Chromosome"/>
</dbReference>
<reference evidence="3" key="1">
    <citation type="submission" date="2022-11" db="EMBL/GenBank/DDBJ databases">
        <title>Taxonomic description of a new Pseudomonas species.</title>
        <authorList>
            <person name="Tambong J.T."/>
        </authorList>
    </citation>
    <scope>NUCLEOTIDE SEQUENCE</scope>
    <source>
        <strain evidence="3">S1Bt42</strain>
    </source>
</reference>
<evidence type="ECO:0000313" key="4">
    <source>
        <dbReference type="Proteomes" id="UP001164116"/>
    </source>
</evidence>
<dbReference type="PANTHER" id="PTHR45856">
    <property type="entry name" value="ALPHA/BETA-HYDROLASES SUPERFAMILY PROTEIN"/>
    <property type="match status" value="1"/>
</dbReference>
<dbReference type="SUPFAM" id="SSF53474">
    <property type="entry name" value="alpha/beta-Hydrolases"/>
    <property type="match status" value="1"/>
</dbReference>
<dbReference type="CDD" id="cd00519">
    <property type="entry name" value="Lipase_3"/>
    <property type="match status" value="1"/>
</dbReference>
<dbReference type="RefSeq" id="WP_266248751.1">
    <property type="nucleotide sequence ID" value="NZ_CP112866.1"/>
</dbReference>
<accession>A0ABY6QCN7</accession>
<dbReference type="EMBL" id="CP112866">
    <property type="protein sequence ID" value="UZW16706.1"/>
    <property type="molecule type" value="Genomic_DNA"/>
</dbReference>
<dbReference type="Gene3D" id="3.40.50.1820">
    <property type="entry name" value="alpha/beta hydrolase"/>
    <property type="match status" value="1"/>
</dbReference>
<keyword evidence="4" id="KW-1185">Reference proteome</keyword>
<feature type="region of interest" description="Disordered" evidence="1">
    <location>
        <begin position="613"/>
        <end position="634"/>
    </location>
</feature>
<dbReference type="InterPro" id="IPR051218">
    <property type="entry name" value="Sec_MonoDiacylglyc_Lipase"/>
</dbReference>
<evidence type="ECO:0000313" key="3">
    <source>
        <dbReference type="EMBL" id="UZW16706.1"/>
    </source>
</evidence>
<feature type="domain" description="Fungal lipase-type" evidence="2">
    <location>
        <begin position="339"/>
        <end position="464"/>
    </location>
</feature>
<feature type="compositionally biased region" description="Basic and acidic residues" evidence="1">
    <location>
        <begin position="613"/>
        <end position="624"/>
    </location>
</feature>
<dbReference type="InterPro" id="IPR029058">
    <property type="entry name" value="AB_hydrolase_fold"/>
</dbReference>
<organism evidence="3 4">
    <name type="scientific">Pseudomonas quebecensis</name>
    <dbReference type="NCBI Taxonomy" id="2995174"/>
    <lineage>
        <taxon>Bacteria</taxon>
        <taxon>Pseudomonadati</taxon>
        <taxon>Pseudomonadota</taxon>
        <taxon>Gammaproteobacteria</taxon>
        <taxon>Pseudomonadales</taxon>
        <taxon>Pseudomonadaceae</taxon>
        <taxon>Pseudomonas</taxon>
    </lineage>
</organism>
<evidence type="ECO:0000256" key="1">
    <source>
        <dbReference type="SAM" id="MobiDB-lite"/>
    </source>
</evidence>
<sequence length="719" mass="81449">MDLDARKHPFFSSSKPACPLHGDWVSFCLVDEFGVGSSYGGLPYTIHDSVGCKYEGRLDADGFVKLRDINCGPVVLIFDSLYTGVEKLYQRLMARPTYQLPITELQFRAEHTRFAATDGRRSESNPARQKANKFYQVEVRDLVRHVAHLPPPAPRIHQPPRHALKMMADLGFGAPQPTLAGIVLFPNSHTVLEVRPLRALRPIISIDDNFCALNLYQLSLMAAFSYCDFGQDPREKPFNEVYFPLNPSVGNFFAEQLSSYEEAWKIDPEQVQRFYPLYEEVSYSRRFEILPFDPELYPLNRPDRGNEQEHPASLHFFDDEKSGTDTQAFIVHHDEVILISVRGTFSKADVLRDADAHQVPVVDGIGKVHKGFYEAYRAMREFVLHYLDQFHDGQRIVICGHSLGGAIALLLAEGLRRVPESNYNILLYTYGAPRAADSEFVAGASALVHHRIVNHNDPVPSVPAPWMNTTAKLWVPGAVTVFSAPIPGGLLFATGLVRVGGNPYQHHGEQQHYMPITLADGTQSSVLWKPGCESIQEAGANRALQLQGDTPLRENFLRQLFQASQHFMTASYIPAAWATLRRWQQTLENQSSLVTHSEYEQLDRALESMRQQLRDKRRELDRRPAPNGRSHVPEHYHQALNAEIDRLHTSRRRLESLRWRRLDARDVYGSHAQAAHLQPSLKRWFSHRENRETPPAASIPPATSSERGKAQPLDIDSIV</sequence>
<evidence type="ECO:0000259" key="2">
    <source>
        <dbReference type="Pfam" id="PF01764"/>
    </source>
</evidence>
<feature type="compositionally biased region" description="Low complexity" evidence="1">
    <location>
        <begin position="693"/>
        <end position="705"/>
    </location>
</feature>
<proteinExistence type="predicted"/>
<gene>
    <name evidence="3" type="ORF">OSC50_15000</name>
</gene>
<dbReference type="PANTHER" id="PTHR45856:SF24">
    <property type="entry name" value="FUNGAL LIPASE-LIKE DOMAIN-CONTAINING PROTEIN"/>
    <property type="match status" value="1"/>
</dbReference>
<feature type="region of interest" description="Disordered" evidence="1">
    <location>
        <begin position="689"/>
        <end position="719"/>
    </location>
</feature>
<dbReference type="InterPro" id="IPR002921">
    <property type="entry name" value="Fungal_lipase-type"/>
</dbReference>